<sequence length="95" mass="10693">MFKKLPINYISAFVILIAVILWVLSGVLSESPEETEIIANKAEEKIISVRASQFTSEDKTYFLTVRGRTEVEKKVMLKPKTSSTIAKKLDKGVFV</sequence>
<protein>
    <submittedName>
        <fullName evidence="1">Uncharacterized protein</fullName>
    </submittedName>
</protein>
<gene>
    <name evidence="1" type="ORF">METZ01_LOCUS280495</name>
</gene>
<dbReference type="AlphaFoldDB" id="A0A382KY89"/>
<dbReference type="EMBL" id="UINC01082663">
    <property type="protein sequence ID" value="SVC27641.1"/>
    <property type="molecule type" value="Genomic_DNA"/>
</dbReference>
<name>A0A382KY89_9ZZZZ</name>
<evidence type="ECO:0000313" key="1">
    <source>
        <dbReference type="EMBL" id="SVC27641.1"/>
    </source>
</evidence>
<proteinExistence type="predicted"/>
<feature type="non-terminal residue" evidence="1">
    <location>
        <position position="95"/>
    </location>
</feature>
<feature type="non-terminal residue" evidence="1">
    <location>
        <position position="1"/>
    </location>
</feature>
<accession>A0A382KY89</accession>
<organism evidence="1">
    <name type="scientific">marine metagenome</name>
    <dbReference type="NCBI Taxonomy" id="408172"/>
    <lineage>
        <taxon>unclassified sequences</taxon>
        <taxon>metagenomes</taxon>
        <taxon>ecological metagenomes</taxon>
    </lineage>
</organism>
<reference evidence="1" key="1">
    <citation type="submission" date="2018-05" db="EMBL/GenBank/DDBJ databases">
        <authorList>
            <person name="Lanie J.A."/>
            <person name="Ng W.-L."/>
            <person name="Kazmierczak K.M."/>
            <person name="Andrzejewski T.M."/>
            <person name="Davidsen T.M."/>
            <person name="Wayne K.J."/>
            <person name="Tettelin H."/>
            <person name="Glass J.I."/>
            <person name="Rusch D."/>
            <person name="Podicherti R."/>
            <person name="Tsui H.-C.T."/>
            <person name="Winkler M.E."/>
        </authorList>
    </citation>
    <scope>NUCLEOTIDE SEQUENCE</scope>
</reference>